<evidence type="ECO:0000313" key="2">
    <source>
        <dbReference type="EMBL" id="KAJ4331024.1"/>
    </source>
</evidence>
<dbReference type="PROSITE" id="PS50011">
    <property type="entry name" value="PROTEIN_KINASE_DOM"/>
    <property type="match status" value="1"/>
</dbReference>
<dbReference type="Proteomes" id="UP001140562">
    <property type="component" value="Unassembled WGS sequence"/>
</dbReference>
<dbReference type="Gene3D" id="1.10.510.10">
    <property type="entry name" value="Transferase(Phosphotransferase) domain 1"/>
    <property type="match status" value="1"/>
</dbReference>
<reference evidence="2" key="1">
    <citation type="submission" date="2022-10" db="EMBL/GenBank/DDBJ databases">
        <title>Tapping the CABI collections for fungal endophytes: first genome assemblies for Collariella, Neodidymelliopsis, Ascochyta clinopodiicola, Didymella pomorum, Didymosphaeria variabile, Neocosmospora piperis and Neocucurbitaria cava.</title>
        <authorList>
            <person name="Hill R."/>
        </authorList>
    </citation>
    <scope>NUCLEOTIDE SEQUENCE</scope>
    <source>
        <strain evidence="2">IMI 360193</strain>
    </source>
</reference>
<evidence type="ECO:0000313" key="3">
    <source>
        <dbReference type="Proteomes" id="UP001140562"/>
    </source>
</evidence>
<dbReference type="OrthoDB" id="5986190at2759"/>
<feature type="non-terminal residue" evidence="2">
    <location>
        <position position="1"/>
    </location>
</feature>
<feature type="domain" description="Protein kinase" evidence="1">
    <location>
        <begin position="61"/>
        <end position="288"/>
    </location>
</feature>
<dbReference type="AlphaFoldDB" id="A0A9W8WR16"/>
<accession>A0A9W8WR16</accession>
<dbReference type="SUPFAM" id="SSF56112">
    <property type="entry name" value="Protein kinase-like (PK-like)"/>
    <property type="match status" value="1"/>
</dbReference>
<dbReference type="InterPro" id="IPR008271">
    <property type="entry name" value="Ser/Thr_kinase_AS"/>
</dbReference>
<evidence type="ECO:0000259" key="1">
    <source>
        <dbReference type="PROSITE" id="PS50011"/>
    </source>
</evidence>
<organism evidence="2 3">
    <name type="scientific">Didymella glomerata</name>
    <dbReference type="NCBI Taxonomy" id="749621"/>
    <lineage>
        <taxon>Eukaryota</taxon>
        <taxon>Fungi</taxon>
        <taxon>Dikarya</taxon>
        <taxon>Ascomycota</taxon>
        <taxon>Pezizomycotina</taxon>
        <taxon>Dothideomycetes</taxon>
        <taxon>Pleosporomycetidae</taxon>
        <taxon>Pleosporales</taxon>
        <taxon>Pleosporineae</taxon>
        <taxon>Didymellaceae</taxon>
        <taxon>Didymella</taxon>
    </lineage>
</organism>
<keyword evidence="3" id="KW-1185">Reference proteome</keyword>
<sequence length="288" mass="33436">PTMAQETPPDHEQRLRDSLAARSRIKAHFVDWLVKEGSKFPDASVQYSDAYIRIGDVEKAWSSEGTIERALYPNVLESTHITLIQENLLSYIFREDGSLLCANEDMPLQQDAMSCFRDRAFEMRFYHEQFMFSPAVIHESSLPIIIDANRRLPFEAYSTTSEEAGFSNAFQVYNFDNIFDRHSQHFMRDTYKQIANIAAALRWLHRDVRPLNKKMYFAHLDLKPDNILVDNDSTDHPSAVGNWVLTDFGISAFKETDEHDGQEYGTVRDYVEQKQNLTLNTHARREMD</sequence>
<dbReference type="InterPro" id="IPR011009">
    <property type="entry name" value="Kinase-like_dom_sf"/>
</dbReference>
<protein>
    <recommendedName>
        <fullName evidence="1">Protein kinase domain-containing protein</fullName>
    </recommendedName>
</protein>
<dbReference type="GO" id="GO:0004672">
    <property type="term" value="F:protein kinase activity"/>
    <property type="evidence" value="ECO:0007669"/>
    <property type="project" value="InterPro"/>
</dbReference>
<dbReference type="GO" id="GO:0005524">
    <property type="term" value="F:ATP binding"/>
    <property type="evidence" value="ECO:0007669"/>
    <property type="project" value="InterPro"/>
</dbReference>
<gene>
    <name evidence="2" type="ORF">N0V87_009482</name>
</gene>
<dbReference type="PROSITE" id="PS00108">
    <property type="entry name" value="PROTEIN_KINASE_ST"/>
    <property type="match status" value="1"/>
</dbReference>
<dbReference type="EMBL" id="JAPEUV010000165">
    <property type="protein sequence ID" value="KAJ4331024.1"/>
    <property type="molecule type" value="Genomic_DNA"/>
</dbReference>
<dbReference type="InterPro" id="IPR000719">
    <property type="entry name" value="Prot_kinase_dom"/>
</dbReference>
<proteinExistence type="predicted"/>
<name>A0A9W8WR16_9PLEO</name>
<comment type="caution">
    <text evidence="2">The sequence shown here is derived from an EMBL/GenBank/DDBJ whole genome shotgun (WGS) entry which is preliminary data.</text>
</comment>